<organism evidence="2 5">
    <name type="scientific">Marinomonas gallaica</name>
    <dbReference type="NCBI Taxonomy" id="1806667"/>
    <lineage>
        <taxon>Bacteria</taxon>
        <taxon>Pseudomonadati</taxon>
        <taxon>Pseudomonadota</taxon>
        <taxon>Gammaproteobacteria</taxon>
        <taxon>Oceanospirillales</taxon>
        <taxon>Oceanospirillaceae</taxon>
        <taxon>Marinomonas</taxon>
    </lineage>
</organism>
<accession>A0A1C3JQ02</accession>
<name>A0A1C3JQ02_9GAMM</name>
<keyword evidence="4" id="KW-1185">Reference proteome</keyword>
<sequence>MATISLRKRFSRKVLIPFILGALVLCSAVWVMDYYTQRGHSLASLHQRTQTLSMSFSAYLDRANFEVKYLSEQVNDGETIDGLFQLHDVLFFGGLDFFYVVLENGQVMEDPRVRLYTQDTPDSLIQGAQINAWRHVSSSDRGEMLVFKKSLGSNSVGQSQGFFYGFISLNNNLALASDLITSADADFIRIKDLVGNVLLVEKQRSFSDDIPYITHDSILSIPELEDNLTVELRFARPLTESFSGVVMIGCAVVLICFLLMYWLIQFYAQRVMFVPITGLPALGREGAMDFLEFQPLLAQMNRFQVQLKVREQHLELLSNSLQSAILFCDESSRVTNMNKEAKGLFPSYQFASTVFDMTPIACHQPIQRALKGEYGGGFELEFPESDRVYDFNTYSFINEHGFRSVMLVGRDVSEIRRLRWHLTHRFPQHTLDRPHPPSQLILQELASCKDHLETSPQSTVRWLNVIGDLLTKISHLDSAASKKMPLGELVVQLQDELDLSLVPSPKQQDFSVELSLSDAQLVAEWTQDHRSMLMVAFLLCINSSISGRYIHIGWEKNSLVIKLYGLEDMTPALQWLSHEYPKLVKGRVDASDASRFVMMATLMPEAQHDRSLNVIGKHAVFVKNDYTESNRLLELLKSIGMRVEVYSSFAEFFGAGTPYRTKYDVMFVGVGDIELAKSGIDKLLTSSRSQALPVIHVGNHRSDELPGETMLAHQLMPFRLASMVVTLGAAPKISLGDWATHATNFIITGGTHISQVIWQSELNASGFVARREVDIINLMSVLRHHSPVVVVVLDKATAQLAMKYHLEHLGNTKWIVLEDFLDRPDTMRFIDVEGRLPNDGALEALLQNLNVKGE</sequence>
<dbReference type="Gene3D" id="3.30.450.220">
    <property type="entry name" value="LuxQ periplasmic domain, N-terminal subdomain"/>
    <property type="match status" value="1"/>
</dbReference>
<feature type="transmembrane region" description="Helical" evidence="1">
    <location>
        <begin position="242"/>
        <end position="264"/>
    </location>
</feature>
<evidence type="ECO:0000256" key="1">
    <source>
        <dbReference type="SAM" id="Phobius"/>
    </source>
</evidence>
<keyword evidence="1" id="KW-0472">Membrane</keyword>
<evidence type="ECO:0000313" key="2">
    <source>
        <dbReference type="EMBL" id="SBT17274.1"/>
    </source>
</evidence>
<dbReference type="OrthoDB" id="6092364at2"/>
<dbReference type="Proteomes" id="UP000092840">
    <property type="component" value="Unassembled WGS sequence"/>
</dbReference>
<reference evidence="2 5" key="1">
    <citation type="submission" date="2016-06" db="EMBL/GenBank/DDBJ databases">
        <authorList>
            <person name="Kjaerup R.B."/>
            <person name="Dalgaard T.S."/>
            <person name="Juul-Madsen H.R."/>
        </authorList>
    </citation>
    <scope>NUCLEOTIDE SEQUENCE [LARGE SCALE GENOMIC DNA]</scope>
    <source>
        <strain evidence="2 5">CECT 5115</strain>
    </source>
</reference>
<evidence type="ECO:0000313" key="4">
    <source>
        <dbReference type="Proteomes" id="UP000092840"/>
    </source>
</evidence>
<gene>
    <name evidence="2" type="ORF">MGA5115_01383</name>
    <name evidence="3" type="ORF">MGA5116_02898</name>
</gene>
<keyword evidence="1" id="KW-0812">Transmembrane</keyword>
<evidence type="ECO:0000313" key="3">
    <source>
        <dbReference type="EMBL" id="SBT22282.1"/>
    </source>
</evidence>
<proteinExistence type="predicted"/>
<dbReference type="InterPro" id="IPR043056">
    <property type="entry name" value="LuxQ-periplasm_N"/>
</dbReference>
<dbReference type="EMBL" id="FLRB01000016">
    <property type="protein sequence ID" value="SBT22282.1"/>
    <property type="molecule type" value="Genomic_DNA"/>
</dbReference>
<dbReference type="Proteomes" id="UP000092871">
    <property type="component" value="Unassembled WGS sequence"/>
</dbReference>
<reference evidence="3 4" key="2">
    <citation type="submission" date="2016-06" db="EMBL/GenBank/DDBJ databases">
        <authorList>
            <person name="Rodrigo-Torres L."/>
            <person name="Arahal D.R."/>
        </authorList>
    </citation>
    <scope>NUCLEOTIDE SEQUENCE [LARGE SCALE GENOMIC DNA]</scope>
    <source>
        <strain evidence="3 4">CECT 5116</strain>
    </source>
</reference>
<dbReference type="AlphaFoldDB" id="A0A1C3JQ02"/>
<protein>
    <recommendedName>
        <fullName evidence="6">LuxQ periplasmic domain-containing protein</fullName>
    </recommendedName>
</protein>
<dbReference type="RefSeq" id="WP_139084507.1">
    <property type="nucleotide sequence ID" value="NZ_FLRA01000010.1"/>
</dbReference>
<dbReference type="EMBL" id="FLRA01000010">
    <property type="protein sequence ID" value="SBT17274.1"/>
    <property type="molecule type" value="Genomic_DNA"/>
</dbReference>
<evidence type="ECO:0008006" key="6">
    <source>
        <dbReference type="Google" id="ProtNLM"/>
    </source>
</evidence>
<keyword evidence="1" id="KW-1133">Transmembrane helix</keyword>
<evidence type="ECO:0000313" key="5">
    <source>
        <dbReference type="Proteomes" id="UP000092871"/>
    </source>
</evidence>